<protein>
    <recommendedName>
        <fullName evidence="3">GLPGLI family protein</fullName>
    </recommendedName>
</protein>
<dbReference type="Proteomes" id="UP001595735">
    <property type="component" value="Unassembled WGS sequence"/>
</dbReference>
<evidence type="ECO:0000313" key="2">
    <source>
        <dbReference type="Proteomes" id="UP001595735"/>
    </source>
</evidence>
<keyword evidence="2" id="KW-1185">Reference proteome</keyword>
<sequence>MKKIKLILALIINLSLYSQQRIEIRIKKIIEVEKSYVFKFKNIKTKKIDYFFSYKKDACDSGLKIHKGKKYNIVMFEVTIPHQNDGNTYLMEVGDFILPPNHSLYYSEFVKGLYVCQ</sequence>
<evidence type="ECO:0000313" key="1">
    <source>
        <dbReference type="EMBL" id="MFC3757589.1"/>
    </source>
</evidence>
<dbReference type="EMBL" id="JBHRYO010000002">
    <property type="protein sequence ID" value="MFC3757589.1"/>
    <property type="molecule type" value="Genomic_DNA"/>
</dbReference>
<name>A0ABV7XZJ8_9FLAO</name>
<dbReference type="RefSeq" id="WP_290298825.1">
    <property type="nucleotide sequence ID" value="NZ_JAUFQR010000001.1"/>
</dbReference>
<comment type="caution">
    <text evidence="1">The sequence shown here is derived from an EMBL/GenBank/DDBJ whole genome shotgun (WGS) entry which is preliminary data.</text>
</comment>
<accession>A0ABV7XZJ8</accession>
<gene>
    <name evidence="1" type="ORF">ACFONJ_16545</name>
</gene>
<reference evidence="2" key="1">
    <citation type="journal article" date="2019" name="Int. J. Syst. Evol. Microbiol.">
        <title>The Global Catalogue of Microorganisms (GCM) 10K type strain sequencing project: providing services to taxonomists for standard genome sequencing and annotation.</title>
        <authorList>
            <consortium name="The Broad Institute Genomics Platform"/>
            <consortium name="The Broad Institute Genome Sequencing Center for Infectious Disease"/>
            <person name="Wu L."/>
            <person name="Ma J."/>
        </authorList>
    </citation>
    <scope>NUCLEOTIDE SEQUENCE [LARGE SCALE GENOMIC DNA]</scope>
    <source>
        <strain evidence="2">CECT 7798</strain>
    </source>
</reference>
<evidence type="ECO:0008006" key="3">
    <source>
        <dbReference type="Google" id="ProtNLM"/>
    </source>
</evidence>
<proteinExistence type="predicted"/>
<organism evidence="1 2">
    <name type="scientific">Chryseobacterium tructae</name>
    <dbReference type="NCBI Taxonomy" id="1037380"/>
    <lineage>
        <taxon>Bacteria</taxon>
        <taxon>Pseudomonadati</taxon>
        <taxon>Bacteroidota</taxon>
        <taxon>Flavobacteriia</taxon>
        <taxon>Flavobacteriales</taxon>
        <taxon>Weeksellaceae</taxon>
        <taxon>Chryseobacterium group</taxon>
        <taxon>Chryseobacterium</taxon>
    </lineage>
</organism>